<protein>
    <submittedName>
        <fullName evidence="2">Phosphoribosyl 1,2-cyclic phosphate phosphodiesterase</fullName>
    </submittedName>
</protein>
<dbReference type="AlphaFoldDB" id="A0A4R6VQL1"/>
<feature type="domain" description="Metallo-beta-lactamase" evidence="1">
    <location>
        <begin position="47"/>
        <end position="221"/>
    </location>
</feature>
<sequence>MTQQNKPKIVATILGCGSSGGVPRVGGNWGDCDPNNPKNRRRRCSLLLQGYYEEGGPSTNVLIDTGCDMREQLLDTGISSLDAVFYTHEHADHCHGIDDLRVLALNDRKRVEVYSSKSAFARIKSAFGYCFTAPPGSPYPPILNANELEAGSSVTITGEGAPIRLTAFDQVHGNIHSLGFRIGNLAYSCDVSDIPKSSYKALEGLDCWIIDALRYSTHPSHFNLEEALSWVDYMKPKRAVLTNMHIDLDYQTVLNETPSHVEPAYDGMKIEIKTD</sequence>
<keyword evidence="3" id="KW-1185">Reference proteome</keyword>
<dbReference type="Pfam" id="PF12706">
    <property type="entry name" value="Lactamase_B_2"/>
    <property type="match status" value="1"/>
</dbReference>
<dbReference type="InterPro" id="IPR036866">
    <property type="entry name" value="RibonucZ/Hydroxyglut_hydro"/>
</dbReference>
<dbReference type="SMART" id="SM00849">
    <property type="entry name" value="Lactamase_B"/>
    <property type="match status" value="1"/>
</dbReference>
<evidence type="ECO:0000259" key="1">
    <source>
        <dbReference type="SMART" id="SM00849"/>
    </source>
</evidence>
<dbReference type="SUPFAM" id="SSF56281">
    <property type="entry name" value="Metallo-hydrolase/oxidoreductase"/>
    <property type="match status" value="1"/>
</dbReference>
<gene>
    <name evidence="2" type="ORF">ATL17_0306</name>
</gene>
<reference evidence="2 3" key="1">
    <citation type="submission" date="2019-03" db="EMBL/GenBank/DDBJ databases">
        <title>Genomic Encyclopedia of Type Strains, Phase III (KMG-III): the genomes of soil and plant-associated and newly described type strains.</title>
        <authorList>
            <person name="Whitman W."/>
        </authorList>
    </citation>
    <scope>NUCLEOTIDE SEQUENCE [LARGE SCALE GENOMIC DNA]</scope>
    <source>
        <strain evidence="2 3">CGMCC 1.7002</strain>
    </source>
</reference>
<dbReference type="RefSeq" id="WP_246028613.1">
    <property type="nucleotide sequence ID" value="NZ_SNYR01000001.1"/>
</dbReference>
<proteinExistence type="predicted"/>
<accession>A0A4R6VQL1</accession>
<dbReference type="Gene3D" id="3.60.15.10">
    <property type="entry name" value="Ribonuclease Z/Hydroxyacylglutathione hydrolase-like"/>
    <property type="match status" value="1"/>
</dbReference>
<dbReference type="PANTHER" id="PTHR42663:SF6">
    <property type="entry name" value="HYDROLASE C777.06C-RELATED"/>
    <property type="match status" value="1"/>
</dbReference>
<organism evidence="2 3">
    <name type="scientific">Maritalea mobilis</name>
    <dbReference type="NCBI Taxonomy" id="483324"/>
    <lineage>
        <taxon>Bacteria</taxon>
        <taxon>Pseudomonadati</taxon>
        <taxon>Pseudomonadota</taxon>
        <taxon>Alphaproteobacteria</taxon>
        <taxon>Hyphomicrobiales</taxon>
        <taxon>Devosiaceae</taxon>
        <taxon>Maritalea</taxon>
    </lineage>
</organism>
<evidence type="ECO:0000313" key="2">
    <source>
        <dbReference type="EMBL" id="TDQ66313.1"/>
    </source>
</evidence>
<dbReference type="InterPro" id="IPR001279">
    <property type="entry name" value="Metallo-B-lactamas"/>
</dbReference>
<dbReference type="CDD" id="cd16279">
    <property type="entry name" value="metallo-hydrolase-like_MBL-fold"/>
    <property type="match status" value="1"/>
</dbReference>
<name>A0A4R6VQL1_9HYPH</name>
<evidence type="ECO:0000313" key="3">
    <source>
        <dbReference type="Proteomes" id="UP000295391"/>
    </source>
</evidence>
<dbReference type="Proteomes" id="UP000295391">
    <property type="component" value="Unassembled WGS sequence"/>
</dbReference>
<dbReference type="PANTHER" id="PTHR42663">
    <property type="entry name" value="HYDROLASE C777.06C-RELATED-RELATED"/>
    <property type="match status" value="1"/>
</dbReference>
<dbReference type="EMBL" id="SNYR01000001">
    <property type="protein sequence ID" value="TDQ66313.1"/>
    <property type="molecule type" value="Genomic_DNA"/>
</dbReference>
<comment type="caution">
    <text evidence="2">The sequence shown here is derived from an EMBL/GenBank/DDBJ whole genome shotgun (WGS) entry which is preliminary data.</text>
</comment>